<dbReference type="PROSITE" id="PS50110">
    <property type="entry name" value="RESPONSE_REGULATORY"/>
    <property type="match status" value="1"/>
</dbReference>
<accession>A0A917BS52</accession>
<evidence type="ECO:0000313" key="4">
    <source>
        <dbReference type="EMBL" id="GGF55437.1"/>
    </source>
</evidence>
<dbReference type="Pfam" id="PF00072">
    <property type="entry name" value="Response_reg"/>
    <property type="match status" value="1"/>
</dbReference>
<name>A0A917BS52_9PROT</name>
<evidence type="ECO:0000256" key="2">
    <source>
        <dbReference type="PROSITE-ProRule" id="PRU00169"/>
    </source>
</evidence>
<dbReference type="EMBL" id="BMHV01000003">
    <property type="protein sequence ID" value="GGF55437.1"/>
    <property type="molecule type" value="Genomic_DNA"/>
</dbReference>
<dbReference type="InterPro" id="IPR001789">
    <property type="entry name" value="Sig_transdc_resp-reg_receiver"/>
</dbReference>
<dbReference type="RefSeq" id="WP_188661435.1">
    <property type="nucleotide sequence ID" value="NZ_BMHV01000003.1"/>
</dbReference>
<feature type="domain" description="Response regulatory" evidence="3">
    <location>
        <begin position="6"/>
        <end position="121"/>
    </location>
</feature>
<protein>
    <recommendedName>
        <fullName evidence="3">Response regulatory domain-containing protein</fullName>
    </recommendedName>
</protein>
<evidence type="ECO:0000313" key="5">
    <source>
        <dbReference type="Proteomes" id="UP000632498"/>
    </source>
</evidence>
<evidence type="ECO:0000256" key="1">
    <source>
        <dbReference type="ARBA" id="ARBA00022553"/>
    </source>
</evidence>
<dbReference type="Gene3D" id="3.40.50.2300">
    <property type="match status" value="1"/>
</dbReference>
<evidence type="ECO:0000259" key="3">
    <source>
        <dbReference type="PROSITE" id="PS50110"/>
    </source>
</evidence>
<dbReference type="InterPro" id="IPR011006">
    <property type="entry name" value="CheY-like_superfamily"/>
</dbReference>
<dbReference type="AlphaFoldDB" id="A0A917BS52"/>
<dbReference type="PANTHER" id="PTHR44591:SF3">
    <property type="entry name" value="RESPONSE REGULATORY DOMAIN-CONTAINING PROTEIN"/>
    <property type="match status" value="1"/>
</dbReference>
<proteinExistence type="predicted"/>
<organism evidence="4 5">
    <name type="scientific">Terasakiella brassicae</name>
    <dbReference type="NCBI Taxonomy" id="1634917"/>
    <lineage>
        <taxon>Bacteria</taxon>
        <taxon>Pseudomonadati</taxon>
        <taxon>Pseudomonadota</taxon>
        <taxon>Alphaproteobacteria</taxon>
        <taxon>Rhodospirillales</taxon>
        <taxon>Terasakiellaceae</taxon>
        <taxon>Terasakiella</taxon>
    </lineage>
</organism>
<keyword evidence="5" id="KW-1185">Reference proteome</keyword>
<dbReference type="InterPro" id="IPR050595">
    <property type="entry name" value="Bact_response_regulator"/>
</dbReference>
<keyword evidence="1 2" id="KW-0597">Phosphoprotein</keyword>
<dbReference type="GO" id="GO:0000160">
    <property type="term" value="P:phosphorelay signal transduction system"/>
    <property type="evidence" value="ECO:0007669"/>
    <property type="project" value="InterPro"/>
</dbReference>
<feature type="modified residue" description="4-aspartylphosphate" evidence="2">
    <location>
        <position position="55"/>
    </location>
</feature>
<dbReference type="PANTHER" id="PTHR44591">
    <property type="entry name" value="STRESS RESPONSE REGULATOR PROTEIN 1"/>
    <property type="match status" value="1"/>
</dbReference>
<gene>
    <name evidence="4" type="ORF">GCM10011332_06050</name>
</gene>
<dbReference type="SMART" id="SM00448">
    <property type="entry name" value="REC"/>
    <property type="match status" value="1"/>
</dbReference>
<dbReference type="Proteomes" id="UP000632498">
    <property type="component" value="Unassembled WGS sequence"/>
</dbReference>
<reference evidence="4" key="1">
    <citation type="journal article" date="2014" name="Int. J. Syst. Evol. Microbiol.">
        <title>Complete genome sequence of Corynebacterium casei LMG S-19264T (=DSM 44701T), isolated from a smear-ripened cheese.</title>
        <authorList>
            <consortium name="US DOE Joint Genome Institute (JGI-PGF)"/>
            <person name="Walter F."/>
            <person name="Albersmeier A."/>
            <person name="Kalinowski J."/>
            <person name="Ruckert C."/>
        </authorList>
    </citation>
    <scope>NUCLEOTIDE SEQUENCE</scope>
    <source>
        <strain evidence="4">CGMCC 1.15254</strain>
    </source>
</reference>
<comment type="caution">
    <text evidence="4">The sequence shown here is derived from an EMBL/GenBank/DDBJ whole genome shotgun (WGS) entry which is preliminary data.</text>
</comment>
<dbReference type="SUPFAM" id="SSF52172">
    <property type="entry name" value="CheY-like"/>
    <property type="match status" value="1"/>
</dbReference>
<sequence length="387" mass="43568">MKCEEKILLLDDDKRLLESMVRVFRKRFVVDTALRGDIALKKMNDDGPYAVVICDMKMPRMDGLEFIKLAKAQAPDCIFMMLSGHASLQTAVEALNDGLIYKFFNKPTSQDDLVQAIEEALQEYRLNIAKEDLMSLSKIQDQTLDVAEAVSHSIEAATHAAQSNAAHTLLEIQEKSDLTMTPVWLKSGKASLYFLTSFDGSTQERIQGVKHVLGETPEVMAKLDILMLGKIASYIFQNMEKVVNNKFVIDVHFATLYNRGSLEMYLRICRSLIETVRNAICFKIIGLPDDILPSRASDLIGRIRPFSSAILIEVPLLSNSERLVQGLSKVVLVFDLQALREGGERTGEIRRLFIALAHSPNRVLFTSCEEKQCLELAQKTRIDFYVS</sequence>
<reference evidence="4" key="2">
    <citation type="submission" date="2020-09" db="EMBL/GenBank/DDBJ databases">
        <authorList>
            <person name="Sun Q."/>
            <person name="Zhou Y."/>
        </authorList>
    </citation>
    <scope>NUCLEOTIDE SEQUENCE</scope>
    <source>
        <strain evidence="4">CGMCC 1.15254</strain>
    </source>
</reference>